<accession>A0A3P1S1T3</accession>
<comment type="caution">
    <text evidence="1">The sequence shown here is derived from an EMBL/GenBank/DDBJ whole genome shotgun (WGS) entry which is preliminary data.</text>
</comment>
<name>A0A3P1S1T3_STRSA</name>
<dbReference type="Proteomes" id="UP000277597">
    <property type="component" value="Unassembled WGS sequence"/>
</dbReference>
<dbReference type="RefSeq" id="WP_124765915.1">
    <property type="nucleotide sequence ID" value="NZ_RQZI01000016.1"/>
</dbReference>
<sequence length="218" mass="25525">MAIKHHTKSAMEEEKRPLGLSGQRKKEYRQEYFDIYSSVGLLDTKAIMKTPQAYIKLVEFGYLQFLSVPGKDLGSLSYAETQRTIENFEVWLTTFNSDIKFQTTTLPTNTTTQVADLRLALARVREERSQISPGSRRFLQLNDRETWLKDQIKVEENIQKEIYNTEFILWLFAPTTSELDVLVSRAKRFGNNDFVPREISLIKKKQIIKQYNNFNEKL</sequence>
<dbReference type="EMBL" id="RQZI01000016">
    <property type="protein sequence ID" value="RRC90787.1"/>
    <property type="molecule type" value="Genomic_DNA"/>
</dbReference>
<organism evidence="1 2">
    <name type="scientific">Streptococcus sanguinis</name>
    <dbReference type="NCBI Taxonomy" id="1305"/>
    <lineage>
        <taxon>Bacteria</taxon>
        <taxon>Bacillati</taxon>
        <taxon>Bacillota</taxon>
        <taxon>Bacilli</taxon>
        <taxon>Lactobacillales</taxon>
        <taxon>Streptococcaceae</taxon>
        <taxon>Streptococcus</taxon>
    </lineage>
</organism>
<protein>
    <submittedName>
        <fullName evidence="1">Uncharacterized protein</fullName>
    </submittedName>
</protein>
<reference evidence="1 2" key="1">
    <citation type="submission" date="2018-11" db="EMBL/GenBank/DDBJ databases">
        <title>Genomes From Bacteria Associated with the Canine Oral Cavity: a Test Case for Automated Genome-Based Taxonomic Assignment.</title>
        <authorList>
            <person name="Coil D.A."/>
            <person name="Jospin G."/>
            <person name="Darling A.E."/>
            <person name="Wallis C."/>
            <person name="Davis I.J."/>
            <person name="Harris S."/>
            <person name="Eisen J.A."/>
            <person name="Holcombe L.J."/>
            <person name="O'Flynn C."/>
        </authorList>
    </citation>
    <scope>NUCLEOTIDE SEQUENCE [LARGE SCALE GENOMIC DNA]</scope>
    <source>
        <strain evidence="1 2">OH953</strain>
    </source>
</reference>
<dbReference type="AlphaFoldDB" id="A0A3P1S1T3"/>
<evidence type="ECO:0000313" key="1">
    <source>
        <dbReference type="EMBL" id="RRC90787.1"/>
    </source>
</evidence>
<gene>
    <name evidence="1" type="ORF">EII39_10900</name>
</gene>
<evidence type="ECO:0000313" key="2">
    <source>
        <dbReference type="Proteomes" id="UP000277597"/>
    </source>
</evidence>
<proteinExistence type="predicted"/>